<proteinExistence type="predicted"/>
<evidence type="ECO:0000313" key="3">
    <source>
        <dbReference type="Proteomes" id="UP000220246"/>
    </source>
</evidence>
<reference evidence="3" key="1">
    <citation type="submission" date="2017-09" db="EMBL/GenBank/DDBJ databases">
        <title>FDA dAtabase for Regulatory Grade micrObial Sequences (FDA-ARGOS): Supporting development and validation of Infectious Disease Dx tests.</title>
        <authorList>
            <person name="Minogue T."/>
            <person name="Wolcott M."/>
            <person name="Wasieloski L."/>
            <person name="Aguilar W."/>
            <person name="Moore D."/>
            <person name="Tallon L."/>
            <person name="Sadzewicz L."/>
            <person name="Ott S."/>
            <person name="Zhao X."/>
            <person name="Nagaraj S."/>
            <person name="Vavikolanu K."/>
            <person name="Aluvathingal J."/>
            <person name="Nadendla S."/>
            <person name="Sichtig H."/>
        </authorList>
    </citation>
    <scope>NUCLEOTIDE SEQUENCE [LARGE SCALE GENOMIC DNA]</scope>
    <source>
        <strain evidence="3">FDAARGOS_394</strain>
    </source>
</reference>
<evidence type="ECO:0000256" key="1">
    <source>
        <dbReference type="SAM" id="MobiDB-lite"/>
    </source>
</evidence>
<organism evidence="2 3">
    <name type="scientific">Comamonas terrigena</name>
    <dbReference type="NCBI Taxonomy" id="32013"/>
    <lineage>
        <taxon>Bacteria</taxon>
        <taxon>Pseudomonadati</taxon>
        <taxon>Pseudomonadota</taxon>
        <taxon>Betaproteobacteria</taxon>
        <taxon>Burkholderiales</taxon>
        <taxon>Comamonadaceae</taxon>
        <taxon>Comamonas</taxon>
    </lineage>
</organism>
<feature type="region of interest" description="Disordered" evidence="1">
    <location>
        <begin position="27"/>
        <end position="151"/>
    </location>
</feature>
<dbReference type="EMBL" id="PDEA01000001">
    <property type="protein sequence ID" value="PEH90762.1"/>
    <property type="molecule type" value="Genomic_DNA"/>
</dbReference>
<dbReference type="Proteomes" id="UP000220246">
    <property type="component" value="Unassembled WGS sequence"/>
</dbReference>
<feature type="compositionally biased region" description="Basic and acidic residues" evidence="1">
    <location>
        <begin position="132"/>
        <end position="143"/>
    </location>
</feature>
<feature type="compositionally biased region" description="Low complexity" evidence="1">
    <location>
        <begin position="37"/>
        <end position="46"/>
    </location>
</feature>
<accession>A0A2A7UZP8</accession>
<sequence length="151" mass="16793">MTGTANLRTDVKADVMQEVLGRFEAQFEKVQSPPGQASKKAPAAKRAPGKADIAMRGVNAPPPGSWRAPNARQPIWRRRSCSRAPPPPSLPPKTRNTLCGNPNRHHLRRQDGPHQGSRRTRQNPGQGSARYRSQEICRSERPRQAQQPQGR</sequence>
<gene>
    <name evidence="2" type="ORF">CRM82_21080</name>
</gene>
<comment type="caution">
    <text evidence="2">The sequence shown here is derived from an EMBL/GenBank/DDBJ whole genome shotgun (WGS) entry which is preliminary data.</text>
</comment>
<protein>
    <submittedName>
        <fullName evidence="2">Uncharacterized protein</fullName>
    </submittedName>
</protein>
<evidence type="ECO:0000313" key="2">
    <source>
        <dbReference type="EMBL" id="PEH90762.1"/>
    </source>
</evidence>
<keyword evidence="3" id="KW-1185">Reference proteome</keyword>
<dbReference type="AlphaFoldDB" id="A0A2A7UZP8"/>
<name>A0A2A7UZP8_COMTR</name>